<accession>A0AC58JA51</accession>
<name>A0AC58JA51_DANRE</name>
<keyword evidence="1" id="KW-1185">Reference proteome</keyword>
<dbReference type="Proteomes" id="UP000000437">
    <property type="component" value="Chromosome 4"/>
</dbReference>
<organism evidence="1 2">
    <name type="scientific">Danio rerio</name>
    <name type="common">Zebrafish</name>
    <name type="synonym">Brachydanio rerio</name>
    <dbReference type="NCBI Taxonomy" id="7955"/>
    <lineage>
        <taxon>Eukaryota</taxon>
        <taxon>Metazoa</taxon>
        <taxon>Chordata</taxon>
        <taxon>Craniata</taxon>
        <taxon>Vertebrata</taxon>
        <taxon>Euteleostomi</taxon>
        <taxon>Actinopterygii</taxon>
        <taxon>Neopterygii</taxon>
        <taxon>Teleostei</taxon>
        <taxon>Ostariophysi</taxon>
        <taxon>Cypriniformes</taxon>
        <taxon>Danionidae</taxon>
        <taxon>Danioninae</taxon>
        <taxon>Danio</taxon>
    </lineage>
</organism>
<protein>
    <submittedName>
        <fullName evidence="2">Uncharacterized protein isoform X1</fullName>
    </submittedName>
</protein>
<evidence type="ECO:0000313" key="2">
    <source>
        <dbReference type="RefSeq" id="XP_073803352.1"/>
    </source>
</evidence>
<evidence type="ECO:0000313" key="1">
    <source>
        <dbReference type="Proteomes" id="UP000000437"/>
    </source>
</evidence>
<sequence length="1381" mass="158117">MSRVTKKKNPSLHQGEDNDEEEVQVVVEEAVGGKPAEVTEVSVAELASLLRAHMARTECREMDRQREYVDQERRFKALQHQFSLLQMEVQARTSPTTHLLDDDQEASGWSDANPLNADGLPVTQVRQNNSDQTVDNIVLPPSLVPRLEKLNETDDVEHFLVTFERIAVACRWNRSDWVWHLIPLLTGKARAAYVNMEVTESADYDKVKSAILKKYDINVETYRQRFRSLAVNPSESPKELYSRLKELFTKWIQPKGKTVEEVSEAIILEQYLRMLSPELQVWIRERDPGSASEAASWADVFVAARGRSKPWTFKSGDTGSDQTLMDRRFVPPALIDQRNQLPIRCVHGDERLLPTASISMKVKGQAYVLKVGVSDSLPFPIILGRDLPVLFELLHPAQECNMVVTRSMAKPNEEHVHTLSTLPFFETEIETGVAKRRKTRREKIREKVKHNAFKPSVSCHLPVNFQLPTNIIQMQQSDISLKECLSRSVDAEEEKPEDDKTVTFVRIKGILYRQIGPRRQLVVPQCVREVVLHLSHSVPWAGHLGKNKTIARIKRYFYWPGLEGDVAQFCKSCPVCQKVSLQRPRKAPLQPLPIITTPFERLGMDVVGPLEKSRSGNRFMLVITDYATRYPEVFPLRSVKAKSVATSLVQLFSRVGFPMEILTDQGTNFMSTLLKQVYRLLGIKSIRTTPYHPQTDGLTERFNQTLKQMLRKFVTETGQDWDQWLPYLLFAYREVPQSSTGFSPFELLYGRDVRGPLALLKEVWKDSPDQKEPNNVVSYVLQMRERFEKMASLAQTNLTKAKEQQRLWYDPAARERNLQVGQKVLVMLPNEESKLLAKWQGPFDVKRKLSPTTYEIFTPGQARASRVLHVNLLKEWTPRAKGELRSLMVCRVGEEESDEQYLPEPNVGDLELDHLSEAQQSQVRAVCTSDVFSEFPGFTKLIQHDIVLKPEAVVRRRSYRVPERLQEKLKEEVEMMLHLGIIEPSHSEWCHPVVLVPKKDGSIRFCIDFRYLNSVSKFDSYPTPRISDLIDRLGQAQYITTMDLSKGYWQISLTLSSRPLTAFRTPWGLFHFKVLPFGLHGAGATFQRLMDKVLHGLTFAAAYIDDIVVYSNTWDEHVQNLQEVMRRLQSAGLTVNPKKCAVAKRETEYLGYVIGQGMVRPQIGKIQALEKCPVPQTRKDLRSFLGMAGFYHRFIPNFSSRAATLTDMVGTRCPNQLQWTEDKLKAFRDIQGALTTNAVLYNPDFNLPFVVQTDASERGLGAVLLQGMPEARRPVAFISRKLFPREMRYSTIEKECLAVKWALDSLRYYLLGGEFVLETDHKALQWLEKMKDTNGRITRWYLAMQPFSFKVQHVPGKTNVTADYLSRCSSEVLEEGESVTA</sequence>
<proteinExistence type="predicted"/>
<dbReference type="RefSeq" id="XP_073803352.1">
    <property type="nucleotide sequence ID" value="XM_073947251.1"/>
</dbReference>
<reference evidence="2" key="1">
    <citation type="submission" date="2025-08" db="UniProtKB">
        <authorList>
            <consortium name="RefSeq"/>
        </authorList>
    </citation>
    <scope>IDENTIFICATION</scope>
    <source>
        <strain evidence="2">Tuebingen</strain>
        <tissue evidence="2">Fibroblasts and whole tissue</tissue>
    </source>
</reference>
<gene>
    <name evidence="2" type="primary">LOC141381642</name>
</gene>